<protein>
    <submittedName>
        <fullName evidence="1">Uncharacterized protein</fullName>
    </submittedName>
</protein>
<dbReference type="RefSeq" id="WP_381741912.1">
    <property type="nucleotide sequence ID" value="NZ_JBHSDP010000024.1"/>
</dbReference>
<comment type="caution">
    <text evidence="1">The sequence shown here is derived from an EMBL/GenBank/DDBJ whole genome shotgun (WGS) entry which is preliminary data.</text>
</comment>
<organism evidence="1 2">
    <name type="scientific">Streptomyces andamanensis</name>
    <dbReference type="NCBI Taxonomy" id="1565035"/>
    <lineage>
        <taxon>Bacteria</taxon>
        <taxon>Bacillati</taxon>
        <taxon>Actinomycetota</taxon>
        <taxon>Actinomycetes</taxon>
        <taxon>Kitasatosporales</taxon>
        <taxon>Streptomycetaceae</taxon>
        <taxon>Streptomyces</taxon>
    </lineage>
</organism>
<keyword evidence="2" id="KW-1185">Reference proteome</keyword>
<dbReference type="EMBL" id="JBHSDP010000024">
    <property type="protein sequence ID" value="MFC4330851.1"/>
    <property type="molecule type" value="Genomic_DNA"/>
</dbReference>
<name>A0ABV8TKE6_9ACTN</name>
<proteinExistence type="predicted"/>
<sequence length="68" mass="7391">MGWLETSGDTDVYAPHTSAGFAAPPVKSVQLFFNGMFAKQGWRKARREGTRAKLAQLKAEHQAAGSAR</sequence>
<evidence type="ECO:0000313" key="2">
    <source>
        <dbReference type="Proteomes" id="UP001595824"/>
    </source>
</evidence>
<reference evidence="2" key="1">
    <citation type="journal article" date="2019" name="Int. J. Syst. Evol. Microbiol.">
        <title>The Global Catalogue of Microorganisms (GCM) 10K type strain sequencing project: providing services to taxonomists for standard genome sequencing and annotation.</title>
        <authorList>
            <consortium name="The Broad Institute Genomics Platform"/>
            <consortium name="The Broad Institute Genome Sequencing Center for Infectious Disease"/>
            <person name="Wu L."/>
            <person name="Ma J."/>
        </authorList>
    </citation>
    <scope>NUCLEOTIDE SEQUENCE [LARGE SCALE GENOMIC DNA]</scope>
    <source>
        <strain evidence="2">PCU 347</strain>
    </source>
</reference>
<accession>A0ABV8TKE6</accession>
<dbReference type="Proteomes" id="UP001595824">
    <property type="component" value="Unassembled WGS sequence"/>
</dbReference>
<evidence type="ECO:0000313" key="1">
    <source>
        <dbReference type="EMBL" id="MFC4330851.1"/>
    </source>
</evidence>
<gene>
    <name evidence="1" type="ORF">ACFPC0_24290</name>
</gene>